<dbReference type="Proteomes" id="UP000037405">
    <property type="component" value="Unassembled WGS sequence"/>
</dbReference>
<dbReference type="GO" id="GO:0005886">
    <property type="term" value="C:plasma membrane"/>
    <property type="evidence" value="ECO:0007669"/>
    <property type="project" value="UniProtKB-SubCell"/>
</dbReference>
<dbReference type="EMBL" id="LGUE01000004">
    <property type="protein sequence ID" value="KON85119.1"/>
    <property type="molecule type" value="Genomic_DNA"/>
</dbReference>
<feature type="transmembrane region" description="Helical" evidence="7">
    <location>
        <begin position="216"/>
        <end position="234"/>
    </location>
</feature>
<dbReference type="AlphaFoldDB" id="A0A0M0G5K7"/>
<feature type="transmembrane region" description="Helical" evidence="7">
    <location>
        <begin position="254"/>
        <end position="274"/>
    </location>
</feature>
<feature type="transmembrane region" description="Helical" evidence="7">
    <location>
        <begin position="342"/>
        <end position="364"/>
    </location>
</feature>
<reference evidence="10" key="1">
    <citation type="submission" date="2015-07" db="EMBL/GenBank/DDBJ databases">
        <title>Fjat-14235 jcm11544.</title>
        <authorList>
            <person name="Liu B."/>
            <person name="Wang J."/>
            <person name="Zhu Y."/>
            <person name="Liu G."/>
            <person name="Chen Q."/>
            <person name="Chen Z."/>
            <person name="Lan J."/>
            <person name="Che J."/>
            <person name="Ge C."/>
            <person name="Shi H."/>
            <person name="Pan Z."/>
            <person name="Liu X."/>
        </authorList>
    </citation>
    <scope>NUCLEOTIDE SEQUENCE [LARGE SCALE GENOMIC DNA]</scope>
    <source>
        <strain evidence="10">JCM 11544</strain>
    </source>
</reference>
<dbReference type="PROSITE" id="PS50850">
    <property type="entry name" value="MFS"/>
    <property type="match status" value="1"/>
</dbReference>
<evidence type="ECO:0000256" key="6">
    <source>
        <dbReference type="ARBA" id="ARBA00023136"/>
    </source>
</evidence>
<evidence type="ECO:0000256" key="2">
    <source>
        <dbReference type="ARBA" id="ARBA00022448"/>
    </source>
</evidence>
<evidence type="ECO:0000259" key="8">
    <source>
        <dbReference type="PROSITE" id="PS50850"/>
    </source>
</evidence>
<keyword evidence="6 7" id="KW-0472">Membrane</keyword>
<organism evidence="9 10">
    <name type="scientific">Rossellomorea marisflavi</name>
    <dbReference type="NCBI Taxonomy" id="189381"/>
    <lineage>
        <taxon>Bacteria</taxon>
        <taxon>Bacillati</taxon>
        <taxon>Bacillota</taxon>
        <taxon>Bacilli</taxon>
        <taxon>Bacillales</taxon>
        <taxon>Bacillaceae</taxon>
        <taxon>Rossellomorea</taxon>
    </lineage>
</organism>
<keyword evidence="5 7" id="KW-1133">Transmembrane helix</keyword>
<name>A0A0M0G5K7_9BACI</name>
<evidence type="ECO:0000256" key="7">
    <source>
        <dbReference type="SAM" id="Phobius"/>
    </source>
</evidence>
<sequence>MMNKWKYPAILLAGIGIANIGDWIYLIALNLIVLNETQSPMAVVLLYLLKPAAGMVVNAWSGSLIDRVNKRNLMIILDLSRAVSIIVVVLMPVAIAMYAVVFFINMMSAVFEPASRTYMTQLIPKDSRQRFNALKGLIGSGAFIMGPAIAGLLFQLGTPHLSLFVTAAALCGSGLITLLLPNLEREALADADIGRFSLSAVREDWKLVSTYTKRHAPIMLIYFLFSCLLVMTAVVDSLEAAFSKQVLHLSDSTYGYMVSIAGAGFILGSIVNTAFAHRLPYMKLMGGGGVAVAAGYLLYASSDTMIWAATGFAFLSFALAFASTGFETFFQEKIPVKMMGRIASIYGLAEGALVLIMTISIGIGAEFVSIRWAVCTGAIIMLITAIMLLLSIRRESSPATYEIHRTGIE</sequence>
<dbReference type="CDD" id="cd06173">
    <property type="entry name" value="MFS_MefA_like"/>
    <property type="match status" value="1"/>
</dbReference>
<keyword evidence="3" id="KW-1003">Cell membrane</keyword>
<comment type="subcellular location">
    <subcellularLocation>
        <location evidence="1">Cell membrane</location>
        <topology evidence="1">Multi-pass membrane protein</topology>
    </subcellularLocation>
</comment>
<evidence type="ECO:0000313" key="9">
    <source>
        <dbReference type="EMBL" id="KON85119.1"/>
    </source>
</evidence>
<dbReference type="Gene3D" id="1.20.1250.20">
    <property type="entry name" value="MFS general substrate transporter like domains"/>
    <property type="match status" value="1"/>
</dbReference>
<feature type="transmembrane region" description="Helical" evidence="7">
    <location>
        <begin position="160"/>
        <end position="180"/>
    </location>
</feature>
<feature type="transmembrane region" description="Helical" evidence="7">
    <location>
        <begin position="82"/>
        <end position="111"/>
    </location>
</feature>
<dbReference type="OrthoDB" id="2156306at2"/>
<feature type="transmembrane region" description="Helical" evidence="7">
    <location>
        <begin position="370"/>
        <end position="390"/>
    </location>
</feature>
<evidence type="ECO:0000256" key="4">
    <source>
        <dbReference type="ARBA" id="ARBA00022692"/>
    </source>
</evidence>
<proteinExistence type="predicted"/>
<accession>A0A0M0G5K7</accession>
<keyword evidence="10" id="KW-1185">Reference proteome</keyword>
<feature type="domain" description="Major facilitator superfamily (MFS) profile" evidence="8">
    <location>
        <begin position="1"/>
        <end position="186"/>
    </location>
</feature>
<dbReference type="InterPro" id="IPR011701">
    <property type="entry name" value="MFS"/>
</dbReference>
<dbReference type="InterPro" id="IPR036259">
    <property type="entry name" value="MFS_trans_sf"/>
</dbReference>
<evidence type="ECO:0000313" key="10">
    <source>
        <dbReference type="Proteomes" id="UP000037405"/>
    </source>
</evidence>
<gene>
    <name evidence="9" type="ORF">AF331_14165</name>
</gene>
<keyword evidence="4 7" id="KW-0812">Transmembrane</keyword>
<dbReference type="SUPFAM" id="SSF103473">
    <property type="entry name" value="MFS general substrate transporter"/>
    <property type="match status" value="1"/>
</dbReference>
<protein>
    <submittedName>
        <fullName evidence="9">Permease</fullName>
    </submittedName>
</protein>
<dbReference type="PANTHER" id="PTHR43266">
    <property type="entry name" value="MACROLIDE-EFFLUX PROTEIN"/>
    <property type="match status" value="1"/>
</dbReference>
<dbReference type="GO" id="GO:0022857">
    <property type="term" value="F:transmembrane transporter activity"/>
    <property type="evidence" value="ECO:0007669"/>
    <property type="project" value="InterPro"/>
</dbReference>
<dbReference type="STRING" id="189381.GCA_900166615_01083"/>
<evidence type="ECO:0000256" key="1">
    <source>
        <dbReference type="ARBA" id="ARBA00004651"/>
    </source>
</evidence>
<evidence type="ECO:0000256" key="5">
    <source>
        <dbReference type="ARBA" id="ARBA00022989"/>
    </source>
</evidence>
<dbReference type="Pfam" id="PF07690">
    <property type="entry name" value="MFS_1"/>
    <property type="match status" value="1"/>
</dbReference>
<dbReference type="PATRIC" id="fig|189381.12.peg.2905"/>
<keyword evidence="2" id="KW-0813">Transport</keyword>
<feature type="transmembrane region" description="Helical" evidence="7">
    <location>
        <begin position="12"/>
        <end position="34"/>
    </location>
</feature>
<dbReference type="InterPro" id="IPR020846">
    <property type="entry name" value="MFS_dom"/>
</dbReference>
<feature type="transmembrane region" description="Helical" evidence="7">
    <location>
        <begin position="281"/>
        <end position="299"/>
    </location>
</feature>
<dbReference type="PANTHER" id="PTHR43266:SF2">
    <property type="entry name" value="MAJOR FACILITATOR SUPERFAMILY (MFS) PROFILE DOMAIN-CONTAINING PROTEIN"/>
    <property type="match status" value="1"/>
</dbReference>
<comment type="caution">
    <text evidence="9">The sequence shown here is derived from an EMBL/GenBank/DDBJ whole genome shotgun (WGS) entry which is preliminary data.</text>
</comment>
<evidence type="ECO:0000256" key="3">
    <source>
        <dbReference type="ARBA" id="ARBA00022475"/>
    </source>
</evidence>
<feature type="transmembrane region" description="Helical" evidence="7">
    <location>
        <begin position="41"/>
        <end position="62"/>
    </location>
</feature>
<feature type="transmembrane region" description="Helical" evidence="7">
    <location>
        <begin position="305"/>
        <end position="330"/>
    </location>
</feature>